<evidence type="ECO:0000256" key="1">
    <source>
        <dbReference type="ARBA" id="ARBA00000923"/>
    </source>
</evidence>
<evidence type="ECO:0000256" key="2">
    <source>
        <dbReference type="ARBA" id="ARBA00004127"/>
    </source>
</evidence>
<keyword evidence="19" id="KW-1185">Reference proteome</keyword>
<comment type="similarity">
    <text evidence="3">Belongs to the AIG1 family.</text>
</comment>
<feature type="transmembrane region" description="Helical" evidence="17">
    <location>
        <begin position="29"/>
        <end position="49"/>
    </location>
</feature>
<dbReference type="EMBL" id="OW152821">
    <property type="protein sequence ID" value="CAH2076733.1"/>
    <property type="molecule type" value="Genomic_DNA"/>
</dbReference>
<dbReference type="InterPro" id="IPR006838">
    <property type="entry name" value="ADTRP_AIG1"/>
</dbReference>
<evidence type="ECO:0000256" key="17">
    <source>
        <dbReference type="SAM" id="Phobius"/>
    </source>
</evidence>
<keyword evidence="5 17" id="KW-1133">Transmembrane helix</keyword>
<proteinExistence type="inferred from homology"/>
<feature type="transmembrane region" description="Helical" evidence="17">
    <location>
        <begin position="181"/>
        <end position="204"/>
    </location>
</feature>
<protein>
    <recommendedName>
        <fullName evidence="20">Androgen-dependent TFPI-regulating protein-like</fullName>
    </recommendedName>
</protein>
<name>A0ABN8J8S1_9NEOP</name>
<comment type="subcellular location">
    <subcellularLocation>
        <location evidence="2">Endomembrane system</location>
        <topology evidence="2">Multi-pass membrane protein</topology>
    </subcellularLocation>
</comment>
<reference evidence="18" key="1">
    <citation type="submission" date="2022-03" db="EMBL/GenBank/DDBJ databases">
        <authorList>
            <person name="Martin H S."/>
        </authorList>
    </citation>
    <scope>NUCLEOTIDE SEQUENCE</scope>
</reference>
<comment type="catalytic activity">
    <reaction evidence="15">
        <text>13-(9Z-hexadecenoyloxy)-octadecanoate + H2O = 13-hydroxy-octadecanoate + (9Z)-hexadecenoate + H(+)</text>
        <dbReference type="Rhea" id="RHEA:52076"/>
        <dbReference type="ChEBI" id="CHEBI:15377"/>
        <dbReference type="ChEBI" id="CHEBI:15378"/>
        <dbReference type="ChEBI" id="CHEBI:32372"/>
        <dbReference type="ChEBI" id="CHEBI:136304"/>
        <dbReference type="ChEBI" id="CHEBI:136315"/>
    </reaction>
    <physiologicalReaction direction="left-to-right" evidence="15">
        <dbReference type="Rhea" id="RHEA:52077"/>
    </physiologicalReaction>
</comment>
<dbReference type="Pfam" id="PF04750">
    <property type="entry name" value="Far-17a_AIG1"/>
    <property type="match status" value="1"/>
</dbReference>
<evidence type="ECO:0000256" key="13">
    <source>
        <dbReference type="ARBA" id="ARBA00049221"/>
    </source>
</evidence>
<comment type="catalytic activity">
    <reaction evidence="16">
        <text>12-(9Z-hexadecenoyloxy)-octadecanoate + H2O = 12-hydroxyoctadecanoate + (9Z)-hexadecenoate + H(+)</text>
        <dbReference type="Rhea" id="RHEA:52072"/>
        <dbReference type="ChEBI" id="CHEBI:15377"/>
        <dbReference type="ChEBI" id="CHEBI:15378"/>
        <dbReference type="ChEBI" id="CHEBI:32372"/>
        <dbReference type="ChEBI" id="CHEBI:84201"/>
        <dbReference type="ChEBI" id="CHEBI:136312"/>
    </reaction>
    <physiologicalReaction direction="left-to-right" evidence="16">
        <dbReference type="Rhea" id="RHEA:52073"/>
    </physiologicalReaction>
</comment>
<comment type="catalytic activity">
    <reaction evidence="10">
        <text>12-octadecanoyloxy-octadecanoate + H2O = 12-hydroxyoctadecanoate + octadecanoate + H(+)</text>
        <dbReference type="Rhea" id="RHEA:52080"/>
        <dbReference type="ChEBI" id="CHEBI:15377"/>
        <dbReference type="ChEBI" id="CHEBI:15378"/>
        <dbReference type="ChEBI" id="CHEBI:25629"/>
        <dbReference type="ChEBI" id="CHEBI:84201"/>
        <dbReference type="ChEBI" id="CHEBI:136330"/>
    </reaction>
    <physiologicalReaction direction="left-to-right" evidence="10">
        <dbReference type="Rhea" id="RHEA:52081"/>
    </physiologicalReaction>
</comment>
<evidence type="ECO:0000313" key="18">
    <source>
        <dbReference type="EMBL" id="CAH2076733.1"/>
    </source>
</evidence>
<evidence type="ECO:0000256" key="5">
    <source>
        <dbReference type="ARBA" id="ARBA00022989"/>
    </source>
</evidence>
<comment type="catalytic activity">
    <reaction evidence="11">
        <text>12-(9Z-octadecenoyloxy)-octadecanoate + H2O = 12-hydroxyoctadecanoate + (9Z)-octadecenoate + H(+)</text>
        <dbReference type="Rhea" id="RHEA:52060"/>
        <dbReference type="ChEBI" id="CHEBI:15377"/>
        <dbReference type="ChEBI" id="CHEBI:15378"/>
        <dbReference type="ChEBI" id="CHEBI:30823"/>
        <dbReference type="ChEBI" id="CHEBI:84201"/>
        <dbReference type="ChEBI" id="CHEBI:136302"/>
    </reaction>
    <physiologicalReaction direction="left-to-right" evidence="11">
        <dbReference type="Rhea" id="RHEA:52061"/>
    </physiologicalReaction>
</comment>
<dbReference type="Proteomes" id="UP000837857">
    <property type="component" value="Chromosome 9"/>
</dbReference>
<comment type="catalytic activity">
    <reaction evidence="7">
        <text>12-hexadecanoyloxy-octadecanoate + H2O = 12-hydroxyoctadecanoate + hexadecanoate + H(+)</text>
        <dbReference type="Rhea" id="RHEA:52056"/>
        <dbReference type="ChEBI" id="CHEBI:7896"/>
        <dbReference type="ChEBI" id="CHEBI:15377"/>
        <dbReference type="ChEBI" id="CHEBI:15378"/>
        <dbReference type="ChEBI" id="CHEBI:83677"/>
        <dbReference type="ChEBI" id="CHEBI:84201"/>
    </reaction>
    <physiologicalReaction direction="left-to-right" evidence="7">
        <dbReference type="Rhea" id="RHEA:52057"/>
    </physiologicalReaction>
</comment>
<feature type="non-terminal residue" evidence="18">
    <location>
        <position position="214"/>
    </location>
</feature>
<keyword evidence="4 17" id="KW-0812">Transmembrane</keyword>
<comment type="catalytic activity">
    <reaction evidence="14">
        <text>13-(9Z-octadecenoyloxy)-octadecanoate + H2O = 13-hydroxy-octadecanoate + (9Z)-octadecenoate + H(+)</text>
        <dbReference type="Rhea" id="RHEA:52064"/>
        <dbReference type="ChEBI" id="CHEBI:15377"/>
        <dbReference type="ChEBI" id="CHEBI:15378"/>
        <dbReference type="ChEBI" id="CHEBI:30823"/>
        <dbReference type="ChEBI" id="CHEBI:136303"/>
        <dbReference type="ChEBI" id="CHEBI:136304"/>
    </reaction>
    <physiologicalReaction direction="left-to-right" evidence="14">
        <dbReference type="Rhea" id="RHEA:52065"/>
    </physiologicalReaction>
</comment>
<evidence type="ECO:0008006" key="20">
    <source>
        <dbReference type="Google" id="ProtNLM"/>
    </source>
</evidence>
<gene>
    <name evidence="18" type="ORF">IPOD504_LOCUS17392</name>
</gene>
<evidence type="ECO:0000256" key="7">
    <source>
        <dbReference type="ARBA" id="ARBA00047368"/>
    </source>
</evidence>
<comment type="catalytic activity">
    <reaction evidence="12">
        <text>9-(9Z-octadecenoyloxy)-octadecanoate + H2O = 9-hydroxy-octadecanoate + (9Z)-octadecenoate + H(+)</text>
        <dbReference type="Rhea" id="RHEA:52048"/>
        <dbReference type="ChEBI" id="CHEBI:15377"/>
        <dbReference type="ChEBI" id="CHEBI:15378"/>
        <dbReference type="ChEBI" id="CHEBI:30823"/>
        <dbReference type="ChEBI" id="CHEBI:136282"/>
        <dbReference type="ChEBI" id="CHEBI:136286"/>
    </reaction>
    <physiologicalReaction direction="left-to-right" evidence="12">
        <dbReference type="Rhea" id="RHEA:52049"/>
    </physiologicalReaction>
</comment>
<evidence type="ECO:0000256" key="9">
    <source>
        <dbReference type="ARBA" id="ARBA00047863"/>
    </source>
</evidence>
<evidence type="ECO:0000256" key="15">
    <source>
        <dbReference type="ARBA" id="ARBA00049322"/>
    </source>
</evidence>
<keyword evidence="6 17" id="KW-0472">Membrane</keyword>
<feature type="transmembrane region" description="Helical" evidence="17">
    <location>
        <begin position="70"/>
        <end position="91"/>
    </location>
</feature>
<evidence type="ECO:0000256" key="8">
    <source>
        <dbReference type="ARBA" id="ARBA00047427"/>
    </source>
</evidence>
<comment type="catalytic activity">
    <reaction evidence="8">
        <text>13-octadecanoyloxy-octadecanoate + H2O = 13-hydroxy-octadecanoate + octadecanoate + H(+)</text>
        <dbReference type="Rhea" id="RHEA:52084"/>
        <dbReference type="ChEBI" id="CHEBI:15377"/>
        <dbReference type="ChEBI" id="CHEBI:15378"/>
        <dbReference type="ChEBI" id="CHEBI:25629"/>
        <dbReference type="ChEBI" id="CHEBI:136304"/>
        <dbReference type="ChEBI" id="CHEBI:136335"/>
    </reaction>
    <physiologicalReaction direction="left-to-right" evidence="8">
        <dbReference type="Rhea" id="RHEA:52085"/>
    </physiologicalReaction>
</comment>
<dbReference type="PANTHER" id="PTHR10989:SF16">
    <property type="entry name" value="AT02829P-RELATED"/>
    <property type="match status" value="1"/>
</dbReference>
<evidence type="ECO:0000256" key="4">
    <source>
        <dbReference type="ARBA" id="ARBA00022692"/>
    </source>
</evidence>
<sequence>MSLVLLNKDFSSSDDPDILVYLNLKWKLITTWFNMLTVLYIPICIYCDWQELRRKAELRNVKNLKQIRDFYFTNLILPATLYADILFWNLWNKNKLILMPVNADLYVSVWEQHSMHTASLIFVSLDLILVPRQRPKTYKWGFIVLSMYLISYIWVCLNSIVKGEYVYPGLKTLSTYKLSCLCIHLFIGHLFYYTGQWFIIDLLWGQRRNTHKVA</sequence>
<evidence type="ECO:0000256" key="11">
    <source>
        <dbReference type="ARBA" id="ARBA00048701"/>
    </source>
</evidence>
<accession>A0ABN8J8S1</accession>
<evidence type="ECO:0000256" key="10">
    <source>
        <dbReference type="ARBA" id="ARBA00048680"/>
    </source>
</evidence>
<comment type="catalytic activity">
    <reaction evidence="9">
        <text>9-hexadecanoyloxy-octadecanoate + H2O = 9-hydroxy-octadecanoate + hexadecanoate + H(+)</text>
        <dbReference type="Rhea" id="RHEA:52052"/>
        <dbReference type="ChEBI" id="CHEBI:7896"/>
        <dbReference type="ChEBI" id="CHEBI:15377"/>
        <dbReference type="ChEBI" id="CHEBI:15378"/>
        <dbReference type="ChEBI" id="CHEBI:83670"/>
        <dbReference type="ChEBI" id="CHEBI:136286"/>
    </reaction>
    <physiologicalReaction direction="left-to-right" evidence="9">
        <dbReference type="Rhea" id="RHEA:52053"/>
    </physiologicalReaction>
</comment>
<evidence type="ECO:0000313" key="19">
    <source>
        <dbReference type="Proteomes" id="UP000837857"/>
    </source>
</evidence>
<evidence type="ECO:0000256" key="16">
    <source>
        <dbReference type="ARBA" id="ARBA00049428"/>
    </source>
</evidence>
<feature type="transmembrane region" description="Helical" evidence="17">
    <location>
        <begin position="142"/>
        <end position="161"/>
    </location>
</feature>
<organism evidence="18 19">
    <name type="scientific">Iphiclides podalirius</name>
    <name type="common">scarce swallowtail</name>
    <dbReference type="NCBI Taxonomy" id="110791"/>
    <lineage>
        <taxon>Eukaryota</taxon>
        <taxon>Metazoa</taxon>
        <taxon>Ecdysozoa</taxon>
        <taxon>Arthropoda</taxon>
        <taxon>Hexapoda</taxon>
        <taxon>Insecta</taxon>
        <taxon>Pterygota</taxon>
        <taxon>Neoptera</taxon>
        <taxon>Endopterygota</taxon>
        <taxon>Lepidoptera</taxon>
        <taxon>Glossata</taxon>
        <taxon>Ditrysia</taxon>
        <taxon>Papilionoidea</taxon>
        <taxon>Papilionidae</taxon>
        <taxon>Papilioninae</taxon>
        <taxon>Iphiclides</taxon>
    </lineage>
</organism>
<comment type="catalytic activity">
    <reaction evidence="1">
        <text>9-(9Z-hexadecenoyloxy)-octadecanoate + H2O = (9Z)-hexadecenoate + 9-hydroxy-octadecanoate + H(+)</text>
        <dbReference type="Rhea" id="RHEA:52068"/>
        <dbReference type="ChEBI" id="CHEBI:15377"/>
        <dbReference type="ChEBI" id="CHEBI:15378"/>
        <dbReference type="ChEBI" id="CHEBI:32372"/>
        <dbReference type="ChEBI" id="CHEBI:136286"/>
        <dbReference type="ChEBI" id="CHEBI:136309"/>
    </reaction>
    <physiologicalReaction direction="left-to-right" evidence="1">
        <dbReference type="Rhea" id="RHEA:52069"/>
    </physiologicalReaction>
</comment>
<evidence type="ECO:0000256" key="3">
    <source>
        <dbReference type="ARBA" id="ARBA00009300"/>
    </source>
</evidence>
<evidence type="ECO:0000256" key="6">
    <source>
        <dbReference type="ARBA" id="ARBA00023136"/>
    </source>
</evidence>
<dbReference type="PANTHER" id="PTHR10989">
    <property type="entry name" value="ANDROGEN-INDUCED PROTEIN 1-RELATED"/>
    <property type="match status" value="1"/>
</dbReference>
<evidence type="ECO:0000256" key="12">
    <source>
        <dbReference type="ARBA" id="ARBA00048800"/>
    </source>
</evidence>
<evidence type="ECO:0000256" key="14">
    <source>
        <dbReference type="ARBA" id="ARBA00049296"/>
    </source>
</evidence>
<comment type="catalytic activity">
    <reaction evidence="13">
        <text>9-octadecanoyloxy-octadecanoate + H2O = 9-hydroxy-octadecanoate + octadecanoate + H(+)</text>
        <dbReference type="Rhea" id="RHEA:52096"/>
        <dbReference type="ChEBI" id="CHEBI:15377"/>
        <dbReference type="ChEBI" id="CHEBI:15378"/>
        <dbReference type="ChEBI" id="CHEBI:25629"/>
        <dbReference type="ChEBI" id="CHEBI:136286"/>
        <dbReference type="ChEBI" id="CHEBI:136373"/>
    </reaction>
    <physiologicalReaction direction="left-to-right" evidence="13">
        <dbReference type="Rhea" id="RHEA:52097"/>
    </physiologicalReaction>
</comment>